<evidence type="ECO:0000313" key="7">
    <source>
        <dbReference type="Proteomes" id="UP001589789"/>
    </source>
</evidence>
<organism evidence="6 7">
    <name type="scientific">Muricoccus vinaceus</name>
    <dbReference type="NCBI Taxonomy" id="424704"/>
    <lineage>
        <taxon>Bacteria</taxon>
        <taxon>Pseudomonadati</taxon>
        <taxon>Pseudomonadota</taxon>
        <taxon>Alphaproteobacteria</taxon>
        <taxon>Acetobacterales</taxon>
        <taxon>Roseomonadaceae</taxon>
        <taxon>Muricoccus</taxon>
    </lineage>
</organism>
<dbReference type="Gene3D" id="1.20.1250.20">
    <property type="entry name" value="MFS general substrate transporter like domains"/>
    <property type="match status" value="1"/>
</dbReference>
<feature type="transmembrane region" description="Helical" evidence="4">
    <location>
        <begin position="243"/>
        <end position="262"/>
    </location>
</feature>
<dbReference type="Pfam" id="PF07690">
    <property type="entry name" value="MFS_1"/>
    <property type="match status" value="2"/>
</dbReference>
<feature type="transmembrane region" description="Helical" evidence="4">
    <location>
        <begin position="143"/>
        <end position="163"/>
    </location>
</feature>
<feature type="transmembrane region" description="Helical" evidence="4">
    <location>
        <begin position="43"/>
        <end position="64"/>
    </location>
</feature>
<proteinExistence type="predicted"/>
<feature type="transmembrane region" description="Helical" evidence="4">
    <location>
        <begin position="202"/>
        <end position="223"/>
    </location>
</feature>
<dbReference type="PROSITE" id="PS50850">
    <property type="entry name" value="MFS"/>
    <property type="match status" value="1"/>
</dbReference>
<feature type="transmembrane region" description="Helical" evidence="4">
    <location>
        <begin position="104"/>
        <end position="131"/>
    </location>
</feature>
<dbReference type="PANTHER" id="PTHR23531:SF1">
    <property type="entry name" value="QUINOLENE RESISTANCE PROTEIN NORA"/>
    <property type="match status" value="1"/>
</dbReference>
<dbReference type="InterPro" id="IPR052714">
    <property type="entry name" value="MFS_Exporter"/>
</dbReference>
<feature type="transmembrane region" description="Helical" evidence="4">
    <location>
        <begin position="330"/>
        <end position="347"/>
    </location>
</feature>
<feature type="transmembrane region" description="Helical" evidence="4">
    <location>
        <begin position="76"/>
        <end position="98"/>
    </location>
</feature>
<accession>A0ABV6ITZ1</accession>
<sequence>MSPAVPARALAPYPLIVFVAFFAVALPLPVLSQHVHEGMGFSLFTAGWVIGLQSLGTILTRQWAGRMTDRSGSKRAVLLGLPLAGVSGLACFVSTLIADPVPALAVLVFGRLVMGPAESLVLTGAMTWAIARLGAARTGLVMTWQGIAIFAALGLGAPAGLFLMRSFGFAGVAAGMGVATLAGLAVVLPLRAVAPLARGVGASFLGVLGLIWRQGTVLCLSAAPQALLGAYVALHFASRGWEGAGLTLTGFGVGVILVRLLFSHMPDKVGGRRVALVSLAVEALGQGMLWLAPGPVLAVLGATLTGAGVSLVFPAMGVQVVRRVPAASRGLAIGSFSAFFDAALGLSGPLGGLIAVVAGYPAVFLAGGIACLAGVALLLSGGEEGDERPEARPGA</sequence>
<dbReference type="RefSeq" id="WP_377050436.1">
    <property type="nucleotide sequence ID" value="NZ_JBHLVZ010000025.1"/>
</dbReference>
<gene>
    <name evidence="6" type="ORF">ACFFIC_11685</name>
</gene>
<dbReference type="InterPro" id="IPR036259">
    <property type="entry name" value="MFS_trans_sf"/>
</dbReference>
<dbReference type="NCBIfam" id="NF003477">
    <property type="entry name" value="PRK05122.1"/>
    <property type="match status" value="1"/>
</dbReference>
<evidence type="ECO:0000259" key="5">
    <source>
        <dbReference type="PROSITE" id="PS50850"/>
    </source>
</evidence>
<feature type="transmembrane region" description="Helical" evidence="4">
    <location>
        <begin position="12"/>
        <end position="31"/>
    </location>
</feature>
<feature type="transmembrane region" description="Helical" evidence="4">
    <location>
        <begin position="274"/>
        <end position="292"/>
    </location>
</feature>
<evidence type="ECO:0000313" key="6">
    <source>
        <dbReference type="EMBL" id="MFC0386200.1"/>
    </source>
</evidence>
<reference evidence="6 7" key="1">
    <citation type="submission" date="2024-09" db="EMBL/GenBank/DDBJ databases">
        <authorList>
            <person name="Sun Q."/>
            <person name="Mori K."/>
        </authorList>
    </citation>
    <scope>NUCLEOTIDE SEQUENCE [LARGE SCALE GENOMIC DNA]</scope>
    <source>
        <strain evidence="6 7">CCM 7468</strain>
    </source>
</reference>
<keyword evidence="7" id="KW-1185">Reference proteome</keyword>
<feature type="transmembrane region" description="Helical" evidence="4">
    <location>
        <begin position="169"/>
        <end position="190"/>
    </location>
</feature>
<comment type="caution">
    <text evidence="6">The sequence shown here is derived from an EMBL/GenBank/DDBJ whole genome shotgun (WGS) entry which is preliminary data.</text>
</comment>
<feature type="transmembrane region" description="Helical" evidence="4">
    <location>
        <begin position="298"/>
        <end position="318"/>
    </location>
</feature>
<dbReference type="InterPro" id="IPR011701">
    <property type="entry name" value="MFS"/>
</dbReference>
<keyword evidence="3 4" id="KW-0472">Membrane</keyword>
<dbReference type="SUPFAM" id="SSF103473">
    <property type="entry name" value="MFS general substrate transporter"/>
    <property type="match status" value="1"/>
</dbReference>
<dbReference type="EMBL" id="JBHLVZ010000025">
    <property type="protein sequence ID" value="MFC0386200.1"/>
    <property type="molecule type" value="Genomic_DNA"/>
</dbReference>
<feature type="transmembrane region" description="Helical" evidence="4">
    <location>
        <begin position="353"/>
        <end position="379"/>
    </location>
</feature>
<protein>
    <submittedName>
        <fullName evidence="6">MFS transporter</fullName>
    </submittedName>
</protein>
<evidence type="ECO:0000256" key="1">
    <source>
        <dbReference type="ARBA" id="ARBA00022692"/>
    </source>
</evidence>
<name>A0ABV6ITZ1_9PROT</name>
<dbReference type="InterPro" id="IPR020846">
    <property type="entry name" value="MFS_dom"/>
</dbReference>
<dbReference type="PANTHER" id="PTHR23531">
    <property type="entry name" value="QUINOLENE RESISTANCE PROTEIN NORA"/>
    <property type="match status" value="1"/>
</dbReference>
<evidence type="ECO:0000256" key="2">
    <source>
        <dbReference type="ARBA" id="ARBA00022989"/>
    </source>
</evidence>
<evidence type="ECO:0000256" key="3">
    <source>
        <dbReference type="ARBA" id="ARBA00023136"/>
    </source>
</evidence>
<keyword evidence="2 4" id="KW-1133">Transmembrane helix</keyword>
<evidence type="ECO:0000256" key="4">
    <source>
        <dbReference type="SAM" id="Phobius"/>
    </source>
</evidence>
<keyword evidence="1 4" id="KW-0812">Transmembrane</keyword>
<dbReference type="Proteomes" id="UP001589789">
    <property type="component" value="Unassembled WGS sequence"/>
</dbReference>
<feature type="domain" description="Major facilitator superfamily (MFS) profile" evidence="5">
    <location>
        <begin position="187"/>
        <end position="395"/>
    </location>
</feature>